<dbReference type="Proteomes" id="UP000799771">
    <property type="component" value="Unassembled WGS sequence"/>
</dbReference>
<organism evidence="2 3">
    <name type="scientific">Dothidotthia symphoricarpi CBS 119687</name>
    <dbReference type="NCBI Taxonomy" id="1392245"/>
    <lineage>
        <taxon>Eukaryota</taxon>
        <taxon>Fungi</taxon>
        <taxon>Dikarya</taxon>
        <taxon>Ascomycota</taxon>
        <taxon>Pezizomycotina</taxon>
        <taxon>Dothideomycetes</taxon>
        <taxon>Pleosporomycetidae</taxon>
        <taxon>Pleosporales</taxon>
        <taxon>Dothidotthiaceae</taxon>
        <taxon>Dothidotthia</taxon>
    </lineage>
</organism>
<gene>
    <name evidence="2" type="ORF">P153DRAFT_362575</name>
</gene>
<proteinExistence type="predicted"/>
<sequence length="239" mass="27480">MQRLSRIHPPSRRALPGKLPTATPHPHITHPNTTQESQTRTIRLRDDFPYAVHAMLEFIDKGFYSFQPESRARFPYISKLDYHIHAYLVGAKYEVAALCEHAIKMYIITADMTLRSAFITDANDLDHALACTSTVLNAPPHPHDRSPAAELDRFLDSLVLLWKNTPDRDDAMRCATLRLIKHYLSRLMRLSFFVTLMMQMVDFGADVEEELMEDGFEVKSYSVLKGGRQRSDVRFGEAW</sequence>
<evidence type="ECO:0000313" key="2">
    <source>
        <dbReference type="EMBL" id="KAF2134846.1"/>
    </source>
</evidence>
<accession>A0A6A6ATE2</accession>
<dbReference type="GeneID" id="54407599"/>
<dbReference type="OrthoDB" id="6359816at2759"/>
<protein>
    <recommendedName>
        <fullName evidence="4">BTB domain-containing protein</fullName>
    </recommendedName>
</protein>
<keyword evidence="3" id="KW-1185">Reference proteome</keyword>
<reference evidence="2" key="1">
    <citation type="journal article" date="2020" name="Stud. Mycol.">
        <title>101 Dothideomycetes genomes: a test case for predicting lifestyles and emergence of pathogens.</title>
        <authorList>
            <person name="Haridas S."/>
            <person name="Albert R."/>
            <person name="Binder M."/>
            <person name="Bloem J."/>
            <person name="Labutti K."/>
            <person name="Salamov A."/>
            <person name="Andreopoulos B."/>
            <person name="Baker S."/>
            <person name="Barry K."/>
            <person name="Bills G."/>
            <person name="Bluhm B."/>
            <person name="Cannon C."/>
            <person name="Castanera R."/>
            <person name="Culley D."/>
            <person name="Daum C."/>
            <person name="Ezra D."/>
            <person name="Gonzalez J."/>
            <person name="Henrissat B."/>
            <person name="Kuo A."/>
            <person name="Liang C."/>
            <person name="Lipzen A."/>
            <person name="Lutzoni F."/>
            <person name="Magnuson J."/>
            <person name="Mondo S."/>
            <person name="Nolan M."/>
            <person name="Ohm R."/>
            <person name="Pangilinan J."/>
            <person name="Park H.-J."/>
            <person name="Ramirez L."/>
            <person name="Alfaro M."/>
            <person name="Sun H."/>
            <person name="Tritt A."/>
            <person name="Yoshinaga Y."/>
            <person name="Zwiers L.-H."/>
            <person name="Turgeon B."/>
            <person name="Goodwin S."/>
            <person name="Spatafora J."/>
            <person name="Crous P."/>
            <person name="Grigoriev I."/>
        </authorList>
    </citation>
    <scope>NUCLEOTIDE SEQUENCE</scope>
    <source>
        <strain evidence="2">CBS 119687</strain>
    </source>
</reference>
<name>A0A6A6ATE2_9PLEO</name>
<dbReference type="EMBL" id="ML977497">
    <property type="protein sequence ID" value="KAF2134846.1"/>
    <property type="molecule type" value="Genomic_DNA"/>
</dbReference>
<evidence type="ECO:0008006" key="4">
    <source>
        <dbReference type="Google" id="ProtNLM"/>
    </source>
</evidence>
<evidence type="ECO:0000313" key="3">
    <source>
        <dbReference type="Proteomes" id="UP000799771"/>
    </source>
</evidence>
<feature type="region of interest" description="Disordered" evidence="1">
    <location>
        <begin position="1"/>
        <end position="39"/>
    </location>
</feature>
<feature type="compositionally biased region" description="Basic residues" evidence="1">
    <location>
        <begin position="1"/>
        <end position="11"/>
    </location>
</feature>
<dbReference type="AlphaFoldDB" id="A0A6A6ATE2"/>
<dbReference type="RefSeq" id="XP_033529233.1">
    <property type="nucleotide sequence ID" value="XM_033667167.1"/>
</dbReference>
<evidence type="ECO:0000256" key="1">
    <source>
        <dbReference type="SAM" id="MobiDB-lite"/>
    </source>
</evidence>
<feature type="compositionally biased region" description="Low complexity" evidence="1">
    <location>
        <begin position="20"/>
        <end position="34"/>
    </location>
</feature>